<dbReference type="Proteomes" id="UP001589710">
    <property type="component" value="Unassembled WGS sequence"/>
</dbReference>
<comment type="caution">
    <text evidence="1">The sequence shown here is derived from an EMBL/GenBank/DDBJ whole genome shotgun (WGS) entry which is preliminary data.</text>
</comment>
<sequence length="45" mass="4332">MEAEAGVLPREVARVMAARVADAAVVVATGTRAPAGAAGAVVSVL</sequence>
<organism evidence="1 2">
    <name type="scientific">Streptomyces yanii</name>
    <dbReference type="NCBI Taxonomy" id="78510"/>
    <lineage>
        <taxon>Bacteria</taxon>
        <taxon>Bacillati</taxon>
        <taxon>Actinomycetota</taxon>
        <taxon>Actinomycetes</taxon>
        <taxon>Kitasatosporales</taxon>
        <taxon>Streptomycetaceae</taxon>
        <taxon>Streptomyces</taxon>
    </lineage>
</organism>
<protein>
    <submittedName>
        <fullName evidence="1">Uncharacterized protein</fullName>
    </submittedName>
</protein>
<name>A0ABV5RG51_9ACTN</name>
<dbReference type="EMBL" id="JBHMCG010000138">
    <property type="protein sequence ID" value="MFB9576851.1"/>
    <property type="molecule type" value="Genomic_DNA"/>
</dbReference>
<proteinExistence type="predicted"/>
<evidence type="ECO:0000313" key="2">
    <source>
        <dbReference type="Proteomes" id="UP001589710"/>
    </source>
</evidence>
<gene>
    <name evidence="1" type="ORF">ACFFTL_32410</name>
</gene>
<dbReference type="RefSeq" id="WP_345512690.1">
    <property type="nucleotide sequence ID" value="NZ_BAAAXD010000016.1"/>
</dbReference>
<reference evidence="1 2" key="1">
    <citation type="submission" date="2024-09" db="EMBL/GenBank/DDBJ databases">
        <authorList>
            <person name="Sun Q."/>
            <person name="Mori K."/>
        </authorList>
    </citation>
    <scope>NUCLEOTIDE SEQUENCE [LARGE SCALE GENOMIC DNA]</scope>
    <source>
        <strain evidence="1 2">JCM 3331</strain>
    </source>
</reference>
<keyword evidence="2" id="KW-1185">Reference proteome</keyword>
<evidence type="ECO:0000313" key="1">
    <source>
        <dbReference type="EMBL" id="MFB9576851.1"/>
    </source>
</evidence>
<accession>A0ABV5RG51</accession>